<dbReference type="InterPro" id="IPR011256">
    <property type="entry name" value="Reg_factor_effector_dom_sf"/>
</dbReference>
<reference evidence="6" key="1">
    <citation type="submission" date="2016-10" db="EMBL/GenBank/DDBJ databases">
        <title>Sequence of Gallionella enrichment culture.</title>
        <authorList>
            <person name="Poehlein A."/>
            <person name="Muehling M."/>
            <person name="Daniel R."/>
        </authorList>
    </citation>
    <scope>NUCLEOTIDE SEQUENCE</scope>
</reference>
<proteinExistence type="predicted"/>
<dbReference type="Pfam" id="PF12833">
    <property type="entry name" value="HTH_18"/>
    <property type="match status" value="1"/>
</dbReference>
<dbReference type="AlphaFoldDB" id="A0A1J5QYN8"/>
<dbReference type="SUPFAM" id="SSF46689">
    <property type="entry name" value="Homeodomain-like"/>
    <property type="match status" value="2"/>
</dbReference>
<sequence>MLRAAARPRWRGKRGRASKSGKDRDAEADDHLAMRTETAPARAAYARRFDAVVEYIDDHLDGDLSVDALSRVANFSAFHFHRQFSAYLGVPVARYVQLMRLRRAAHRLASAARRSVLDASLDAGFDSPEAFSRAFRRAFGVSPSAFRRKPDWRAWSAVFIVPHFNRSIVMQIHLVDFPATRVAALTHQGAPERLPQSVQRFVAWRRRSGLSPIECSRTFGIPYGNPDTTPPDDFRFDICGELTKPLAPNDDGVHELVIPGGRCAVVRHVGSPDHIGETIYPVYRDWLPASGEELRDQPLFFHYLSVHPETPLEQWQTDVYIPLA</sequence>
<gene>
    <name evidence="6" type="primary">rob_2</name>
    <name evidence="6" type="ORF">GALL_332170</name>
</gene>
<dbReference type="InterPro" id="IPR010499">
    <property type="entry name" value="AraC_E-bd"/>
</dbReference>
<dbReference type="InterPro" id="IPR029442">
    <property type="entry name" value="GyrI-like"/>
</dbReference>
<evidence type="ECO:0000256" key="3">
    <source>
        <dbReference type="ARBA" id="ARBA00023163"/>
    </source>
</evidence>
<dbReference type="SUPFAM" id="SSF55136">
    <property type="entry name" value="Probable bacterial effector-binding domain"/>
    <property type="match status" value="1"/>
</dbReference>
<dbReference type="PANTHER" id="PTHR40055">
    <property type="entry name" value="TRANSCRIPTIONAL REGULATOR YGIV-RELATED"/>
    <property type="match status" value="1"/>
</dbReference>
<keyword evidence="2" id="KW-0238">DNA-binding</keyword>
<dbReference type="PROSITE" id="PS00041">
    <property type="entry name" value="HTH_ARAC_FAMILY_1"/>
    <property type="match status" value="1"/>
</dbReference>
<comment type="caution">
    <text evidence="6">The sequence shown here is derived from an EMBL/GenBank/DDBJ whole genome shotgun (WGS) entry which is preliminary data.</text>
</comment>
<dbReference type="Pfam" id="PF06445">
    <property type="entry name" value="GyrI-like"/>
    <property type="match status" value="1"/>
</dbReference>
<evidence type="ECO:0000256" key="2">
    <source>
        <dbReference type="ARBA" id="ARBA00023125"/>
    </source>
</evidence>
<dbReference type="InterPro" id="IPR018060">
    <property type="entry name" value="HTH_AraC"/>
</dbReference>
<evidence type="ECO:0000256" key="1">
    <source>
        <dbReference type="ARBA" id="ARBA00023015"/>
    </source>
</evidence>
<dbReference type="Gene3D" id="3.20.80.10">
    <property type="entry name" value="Regulatory factor, effector binding domain"/>
    <property type="match status" value="1"/>
</dbReference>
<feature type="compositionally biased region" description="Basic residues" evidence="4">
    <location>
        <begin position="1"/>
        <end position="19"/>
    </location>
</feature>
<accession>A0A1J5QYN8</accession>
<dbReference type="GO" id="GO:0003700">
    <property type="term" value="F:DNA-binding transcription factor activity"/>
    <property type="evidence" value="ECO:0007669"/>
    <property type="project" value="InterPro"/>
</dbReference>
<evidence type="ECO:0000259" key="5">
    <source>
        <dbReference type="PROSITE" id="PS01124"/>
    </source>
</evidence>
<feature type="region of interest" description="Disordered" evidence="4">
    <location>
        <begin position="1"/>
        <end position="32"/>
    </location>
</feature>
<dbReference type="Gene3D" id="1.10.10.60">
    <property type="entry name" value="Homeodomain-like"/>
    <property type="match status" value="2"/>
</dbReference>
<feature type="domain" description="HTH araC/xylS-type" evidence="5">
    <location>
        <begin position="50"/>
        <end position="149"/>
    </location>
</feature>
<dbReference type="EMBL" id="MLJW01000578">
    <property type="protein sequence ID" value="OIQ84959.1"/>
    <property type="molecule type" value="Genomic_DNA"/>
</dbReference>
<protein>
    <submittedName>
        <fullName evidence="6">Right origin-binding protein</fullName>
    </submittedName>
</protein>
<evidence type="ECO:0000313" key="6">
    <source>
        <dbReference type="EMBL" id="OIQ84959.1"/>
    </source>
</evidence>
<dbReference type="GO" id="GO:0043565">
    <property type="term" value="F:sequence-specific DNA binding"/>
    <property type="evidence" value="ECO:0007669"/>
    <property type="project" value="InterPro"/>
</dbReference>
<dbReference type="InterPro" id="IPR050908">
    <property type="entry name" value="SmbC-like"/>
</dbReference>
<name>A0A1J5QYN8_9ZZZZ</name>
<dbReference type="PRINTS" id="PR00032">
    <property type="entry name" value="HTHARAC"/>
</dbReference>
<dbReference type="PANTHER" id="PTHR40055:SF1">
    <property type="entry name" value="TRANSCRIPTIONAL REGULATOR YGIV-RELATED"/>
    <property type="match status" value="1"/>
</dbReference>
<dbReference type="SMART" id="SM00871">
    <property type="entry name" value="AraC_E_bind"/>
    <property type="match status" value="1"/>
</dbReference>
<keyword evidence="1" id="KW-0805">Transcription regulation</keyword>
<dbReference type="PROSITE" id="PS01124">
    <property type="entry name" value="HTH_ARAC_FAMILY_2"/>
    <property type="match status" value="1"/>
</dbReference>
<dbReference type="SMART" id="SM00342">
    <property type="entry name" value="HTH_ARAC"/>
    <property type="match status" value="1"/>
</dbReference>
<dbReference type="InterPro" id="IPR020449">
    <property type="entry name" value="Tscrpt_reg_AraC-type_HTH"/>
</dbReference>
<feature type="compositionally biased region" description="Basic and acidic residues" evidence="4">
    <location>
        <begin position="20"/>
        <end position="32"/>
    </location>
</feature>
<keyword evidence="3" id="KW-0804">Transcription</keyword>
<dbReference type="InterPro" id="IPR018062">
    <property type="entry name" value="HTH_AraC-typ_CS"/>
</dbReference>
<organism evidence="6">
    <name type="scientific">mine drainage metagenome</name>
    <dbReference type="NCBI Taxonomy" id="410659"/>
    <lineage>
        <taxon>unclassified sequences</taxon>
        <taxon>metagenomes</taxon>
        <taxon>ecological metagenomes</taxon>
    </lineage>
</organism>
<dbReference type="InterPro" id="IPR009057">
    <property type="entry name" value="Homeodomain-like_sf"/>
</dbReference>
<evidence type="ECO:0000256" key="4">
    <source>
        <dbReference type="SAM" id="MobiDB-lite"/>
    </source>
</evidence>